<dbReference type="RefSeq" id="WP_066415791.1">
    <property type="nucleotide sequence ID" value="NZ_CP018866.1"/>
</dbReference>
<dbReference type="STRING" id="1314751.GCA_001591425_02164"/>
<proteinExistence type="predicted"/>
<accession>A0A223KPX3</accession>
<dbReference type="Pfam" id="PF22116">
    <property type="entry name" value="DUF6944"/>
    <property type="match status" value="1"/>
</dbReference>
<dbReference type="KEGG" id="bcoh:BC6307_09680"/>
<evidence type="ECO:0000313" key="1">
    <source>
        <dbReference type="EMBL" id="AST91532.1"/>
    </source>
</evidence>
<dbReference type="EMBL" id="CP018866">
    <property type="protein sequence ID" value="AST91532.1"/>
    <property type="molecule type" value="Genomic_DNA"/>
</dbReference>
<dbReference type="AlphaFoldDB" id="A0A223KPX3"/>
<evidence type="ECO:0000313" key="2">
    <source>
        <dbReference type="Proteomes" id="UP000215224"/>
    </source>
</evidence>
<dbReference type="Proteomes" id="UP000215224">
    <property type="component" value="Chromosome"/>
</dbReference>
<protein>
    <submittedName>
        <fullName evidence="1">Uncharacterized protein</fullName>
    </submittedName>
</protein>
<gene>
    <name evidence="1" type="ORF">BC6307_09680</name>
</gene>
<sequence>MANEELGTFGGWINAVGTIISALGSTPPIIEDSVAHNEWNLIGNVLQATGNAVEADVIEHFSLTKLGNEIQAVGNVTVIIGILMILNKDDGAELVISGNWIQALGASLAFVDELQSEFNVQRVLKINGYMLQAIGNSLQAIGGIYGLRNKEHEGKYINMTGSWIQATGAIISAIT</sequence>
<keyword evidence="2" id="KW-1185">Reference proteome</keyword>
<dbReference type="InterPro" id="IPR054224">
    <property type="entry name" value="DUF6944"/>
</dbReference>
<name>A0A223KPX3_9BACI</name>
<organism evidence="1 2">
    <name type="scientific">Sutcliffiella cohnii</name>
    <dbReference type="NCBI Taxonomy" id="33932"/>
    <lineage>
        <taxon>Bacteria</taxon>
        <taxon>Bacillati</taxon>
        <taxon>Bacillota</taxon>
        <taxon>Bacilli</taxon>
        <taxon>Bacillales</taxon>
        <taxon>Bacillaceae</taxon>
        <taxon>Sutcliffiella</taxon>
    </lineage>
</organism>
<reference evidence="1" key="1">
    <citation type="submission" date="2016-12" db="EMBL/GenBank/DDBJ databases">
        <title>The whole genome sequencing and assembly of Bacillus cohnii DSM 6307T strain.</title>
        <authorList>
            <person name="Lee Y.-J."/>
            <person name="Yi H."/>
            <person name="Bahn Y.-S."/>
            <person name="Kim J.F."/>
            <person name="Lee D.-W."/>
        </authorList>
    </citation>
    <scope>NUCLEOTIDE SEQUENCE [LARGE SCALE GENOMIC DNA]</scope>
    <source>
        <strain evidence="1">DSM 6307</strain>
    </source>
</reference>